<reference evidence="1 2" key="1">
    <citation type="journal article" date="2015" name="Genom Data">
        <title>Draft genome sequence of a multidrug-resistant Chryseobacterium indologenes isolate from Malaysia.</title>
        <authorList>
            <person name="Yu C.Y."/>
            <person name="Ang G.Y."/>
            <person name="Cheng H.J."/>
            <person name="Cheong Y.M."/>
            <person name="Yin W.F."/>
            <person name="Chan K.G."/>
        </authorList>
    </citation>
    <scope>NUCLEOTIDE SEQUENCE [LARGE SCALE GENOMIC DNA]</scope>
    <source>
        <strain evidence="1 2">CI_885</strain>
    </source>
</reference>
<dbReference type="InterPro" id="IPR010921">
    <property type="entry name" value="Trp_repressor/repl_initiator"/>
</dbReference>
<dbReference type="AlphaFoldDB" id="A0A0N0ZXY4"/>
<reference evidence="2" key="2">
    <citation type="submission" date="2015-09" db="EMBL/GenBank/DDBJ databases">
        <title>Draft genome sequence of a multidrug-resistant Chryseobacterium indologenes isolate from Malaysia.</title>
        <authorList>
            <person name="Yu C.Y."/>
            <person name="Ang G.Y."/>
            <person name="Chan K.-G."/>
        </authorList>
    </citation>
    <scope>NUCLEOTIDE SEQUENCE [LARGE SCALE GENOMIC DNA]</scope>
    <source>
        <strain evidence="2">CI_885</strain>
    </source>
</reference>
<accession>A0A0N0ZXY4</accession>
<dbReference type="Proteomes" id="UP000037953">
    <property type="component" value="Unassembled WGS sequence"/>
</dbReference>
<sequence>MDKQIRETSKIVPDYKRIYMDILEKKFPEKMEDCQSLLEKKHLNALDIQNLNQKVFGISDKELTRENRKYCSYSKSDILRMLDYQKKNNLNNRELARHFKLSRNSVTKWKKIFV</sequence>
<organism evidence="1 2">
    <name type="scientific">Chryseobacterium indologenes</name>
    <name type="common">Flavobacterium indologenes</name>
    <dbReference type="NCBI Taxonomy" id="253"/>
    <lineage>
        <taxon>Bacteria</taxon>
        <taxon>Pseudomonadati</taxon>
        <taxon>Bacteroidota</taxon>
        <taxon>Flavobacteriia</taxon>
        <taxon>Flavobacteriales</taxon>
        <taxon>Weeksellaceae</taxon>
        <taxon>Chryseobacterium group</taxon>
        <taxon>Chryseobacterium</taxon>
    </lineage>
</organism>
<protein>
    <submittedName>
        <fullName evidence="1">Transposase</fullName>
    </submittedName>
</protein>
<dbReference type="GO" id="GO:0043565">
    <property type="term" value="F:sequence-specific DNA binding"/>
    <property type="evidence" value="ECO:0007669"/>
    <property type="project" value="InterPro"/>
</dbReference>
<name>A0A0N0ZXY4_CHRID</name>
<dbReference type="SUPFAM" id="SSF48295">
    <property type="entry name" value="TrpR-like"/>
    <property type="match status" value="1"/>
</dbReference>
<dbReference type="EMBL" id="LJOD01000001">
    <property type="protein sequence ID" value="KPE52939.1"/>
    <property type="molecule type" value="Genomic_DNA"/>
</dbReference>
<evidence type="ECO:0000313" key="2">
    <source>
        <dbReference type="Proteomes" id="UP000037953"/>
    </source>
</evidence>
<evidence type="ECO:0000313" key="1">
    <source>
        <dbReference type="EMBL" id="KPE52939.1"/>
    </source>
</evidence>
<dbReference type="PATRIC" id="fig|253.9.peg.603"/>
<comment type="caution">
    <text evidence="1">The sequence shown here is derived from an EMBL/GenBank/DDBJ whole genome shotgun (WGS) entry which is preliminary data.</text>
</comment>
<dbReference type="OrthoDB" id="1260127at2"/>
<gene>
    <name evidence="1" type="ORF">AOB46_02840</name>
</gene>
<proteinExistence type="predicted"/>